<comment type="caution">
    <text evidence="1">The sequence shown here is derived from an EMBL/GenBank/DDBJ whole genome shotgun (WGS) entry which is preliminary data.</text>
</comment>
<proteinExistence type="predicted"/>
<protein>
    <submittedName>
        <fullName evidence="1">Uncharacterized protein</fullName>
    </submittedName>
</protein>
<dbReference type="RefSeq" id="WP_120347713.1">
    <property type="nucleotide sequence ID" value="NZ_MCAS01000039.1"/>
</dbReference>
<evidence type="ECO:0000313" key="1">
    <source>
        <dbReference type="EMBL" id="RKF36458.1"/>
    </source>
</evidence>
<dbReference type="EMBL" id="MCAS01000039">
    <property type="protein sequence ID" value="RKF36458.1"/>
    <property type="molecule type" value="Genomic_DNA"/>
</dbReference>
<accession>A0A420FU61</accession>
<name>A0A420FU61_9BURK</name>
<evidence type="ECO:0000313" key="2">
    <source>
        <dbReference type="Proteomes" id="UP000283709"/>
    </source>
</evidence>
<gene>
    <name evidence="1" type="ORF">BCY88_35795</name>
</gene>
<reference evidence="1 2" key="1">
    <citation type="submission" date="2016-07" db="EMBL/GenBank/DDBJ databases">
        <title>Genome analysis of Burkholderia fungorum ES3-20.</title>
        <authorList>
            <person name="Xu D."/>
            <person name="Yao R."/>
            <person name="Zheng S."/>
        </authorList>
    </citation>
    <scope>NUCLEOTIDE SEQUENCE [LARGE SCALE GENOMIC DNA]</scope>
    <source>
        <strain evidence="1 2">ES3-20</strain>
    </source>
</reference>
<organism evidence="1 2">
    <name type="scientific">Paraburkholderia fungorum</name>
    <dbReference type="NCBI Taxonomy" id="134537"/>
    <lineage>
        <taxon>Bacteria</taxon>
        <taxon>Pseudomonadati</taxon>
        <taxon>Pseudomonadota</taxon>
        <taxon>Betaproteobacteria</taxon>
        <taxon>Burkholderiales</taxon>
        <taxon>Burkholderiaceae</taxon>
        <taxon>Paraburkholderia</taxon>
    </lineage>
</organism>
<dbReference type="Proteomes" id="UP000283709">
    <property type="component" value="Unassembled WGS sequence"/>
</dbReference>
<dbReference type="OrthoDB" id="9100465at2"/>
<dbReference type="AlphaFoldDB" id="A0A420FU61"/>
<sequence>MRIKSKWGRGIHKGKVVSFVDGKRIFIHLHAAIETLSLGKVAARRSQSVLTVAIDNVQKIADHMTEPFTHAKRDDVVVLLYTGDETRTAALAVLGLRDA</sequence>